<organism evidence="1 2">
    <name type="scientific">Vigna angularis var. angularis</name>
    <dbReference type="NCBI Taxonomy" id="157739"/>
    <lineage>
        <taxon>Eukaryota</taxon>
        <taxon>Viridiplantae</taxon>
        <taxon>Streptophyta</taxon>
        <taxon>Embryophyta</taxon>
        <taxon>Tracheophyta</taxon>
        <taxon>Spermatophyta</taxon>
        <taxon>Magnoliopsida</taxon>
        <taxon>eudicotyledons</taxon>
        <taxon>Gunneridae</taxon>
        <taxon>Pentapetalae</taxon>
        <taxon>rosids</taxon>
        <taxon>fabids</taxon>
        <taxon>Fabales</taxon>
        <taxon>Fabaceae</taxon>
        <taxon>Papilionoideae</taxon>
        <taxon>50 kb inversion clade</taxon>
        <taxon>NPAAA clade</taxon>
        <taxon>indigoferoid/millettioid clade</taxon>
        <taxon>Phaseoleae</taxon>
        <taxon>Vigna</taxon>
    </lineage>
</organism>
<accession>A0A0S3RG84</accession>
<dbReference type="AlphaFoldDB" id="A0A0S3RG84"/>
<sequence length="92" mass="10654">MCHNPIPSRLQMKEGTPHTFSLCQRASCGCDKKPKTTCPSCEPHKQTHCNRNHDFCEPEHDQTWCTASKGYAIQRILHTHWPQMQETHQGRV</sequence>
<name>A0A0S3RG84_PHAAN</name>
<reference evidence="1 2" key="1">
    <citation type="journal article" date="2015" name="Sci. Rep.">
        <title>The power of single molecule real-time sequencing technology in the de novo assembly of a eukaryotic genome.</title>
        <authorList>
            <person name="Sakai H."/>
            <person name="Naito K."/>
            <person name="Ogiso-Tanaka E."/>
            <person name="Takahashi Y."/>
            <person name="Iseki K."/>
            <person name="Muto C."/>
            <person name="Satou K."/>
            <person name="Teruya K."/>
            <person name="Shiroma A."/>
            <person name="Shimoji M."/>
            <person name="Hirano T."/>
            <person name="Itoh T."/>
            <person name="Kaga A."/>
            <person name="Tomooka N."/>
        </authorList>
    </citation>
    <scope>NUCLEOTIDE SEQUENCE [LARGE SCALE GENOMIC DNA]</scope>
    <source>
        <strain evidence="2">cv. Shumari</strain>
    </source>
</reference>
<protein>
    <submittedName>
        <fullName evidence="1">Uncharacterized protein</fullName>
    </submittedName>
</protein>
<dbReference type="Proteomes" id="UP000291084">
    <property type="component" value="Chromosome 2"/>
</dbReference>
<keyword evidence="2" id="KW-1185">Reference proteome</keyword>
<gene>
    <name evidence="1" type="primary">Vigan.02G248800</name>
    <name evidence="1" type="ORF">VIGAN_02248800</name>
</gene>
<dbReference type="EMBL" id="AP015035">
    <property type="protein sequence ID" value="BAT79580.1"/>
    <property type="molecule type" value="Genomic_DNA"/>
</dbReference>
<evidence type="ECO:0000313" key="1">
    <source>
        <dbReference type="EMBL" id="BAT79580.1"/>
    </source>
</evidence>
<proteinExistence type="predicted"/>
<evidence type="ECO:0000313" key="2">
    <source>
        <dbReference type="Proteomes" id="UP000291084"/>
    </source>
</evidence>